<dbReference type="EC" id="3.2.1.8" evidence="8"/>
<sequence length="341" mass="39136">MAEADNTVMNQSLAGAFKDDFLIGAAVNAHTVLSQRDLLLEHYNSLTAENEMKFESVHPAEDTYTFEKADRIARFSRDNGMKLRGHTLVWHNQTPDWVFEDEGGGAANRELLLARMKSHIDTVVKRYRDAIYCWDVVNEAVADEGEELLRPSKWLLGIGDDYIAQAFRFAHEADPDALLFYNDYNECNPIKRDKIYGLVKSLLEQGAPIHGIGLQAHWNLKDPALDDIRAAIERYASLGLKLQITEMDVSVFEFNDRRTDLAAPTAEMMRLQEERYGQFFRLFREYRGVLTSVTFWGAADDYTWLDDFPVRGRKNWPLLFDTNRQPKGAFREVVGLRSAEK</sequence>
<dbReference type="InterPro" id="IPR001000">
    <property type="entry name" value="GH10_dom"/>
</dbReference>
<dbReference type="SMART" id="SM00633">
    <property type="entry name" value="Glyco_10"/>
    <property type="match status" value="1"/>
</dbReference>
<evidence type="ECO:0000256" key="3">
    <source>
        <dbReference type="ARBA" id="ARBA00022651"/>
    </source>
</evidence>
<evidence type="ECO:0000256" key="1">
    <source>
        <dbReference type="ARBA" id="ARBA00000681"/>
    </source>
</evidence>
<evidence type="ECO:0000256" key="4">
    <source>
        <dbReference type="ARBA" id="ARBA00022801"/>
    </source>
</evidence>
<keyword evidence="11" id="KW-1185">Reference proteome</keyword>
<evidence type="ECO:0000256" key="6">
    <source>
        <dbReference type="ARBA" id="ARBA00023295"/>
    </source>
</evidence>
<gene>
    <name evidence="10" type="ORF">ACFSW5_18925</name>
</gene>
<keyword evidence="5 8" id="KW-0119">Carbohydrate metabolism</keyword>
<evidence type="ECO:0000256" key="2">
    <source>
        <dbReference type="ARBA" id="ARBA00004851"/>
    </source>
</evidence>
<keyword evidence="7 8" id="KW-0624">Polysaccharide degradation</keyword>
<dbReference type="InterPro" id="IPR044846">
    <property type="entry name" value="GH10"/>
</dbReference>
<dbReference type="InterPro" id="IPR017853">
    <property type="entry name" value="GH"/>
</dbReference>
<dbReference type="PANTHER" id="PTHR31490:SF90">
    <property type="entry name" value="ENDO-1,4-BETA-XYLANASE A"/>
    <property type="match status" value="1"/>
</dbReference>
<dbReference type="Pfam" id="PF00331">
    <property type="entry name" value="Glyco_hydro_10"/>
    <property type="match status" value="1"/>
</dbReference>
<evidence type="ECO:0000313" key="11">
    <source>
        <dbReference type="Proteomes" id="UP001597493"/>
    </source>
</evidence>
<dbReference type="PRINTS" id="PR00134">
    <property type="entry name" value="GLHYDRLASE10"/>
</dbReference>
<dbReference type="Proteomes" id="UP001597493">
    <property type="component" value="Unassembled WGS sequence"/>
</dbReference>
<feature type="domain" description="GH10" evidence="9">
    <location>
        <begin position="7"/>
        <end position="336"/>
    </location>
</feature>
<evidence type="ECO:0000256" key="8">
    <source>
        <dbReference type="RuleBase" id="RU361174"/>
    </source>
</evidence>
<keyword evidence="3" id="KW-0858">Xylan degradation</keyword>
<protein>
    <recommendedName>
        <fullName evidence="8">Beta-xylanase</fullName>
        <ecNumber evidence="8">3.2.1.8</ecNumber>
    </recommendedName>
</protein>
<dbReference type="PROSITE" id="PS51760">
    <property type="entry name" value="GH10_2"/>
    <property type="match status" value="1"/>
</dbReference>
<comment type="caution">
    <text evidence="10">The sequence shown here is derived from an EMBL/GenBank/DDBJ whole genome shotgun (WGS) entry which is preliminary data.</text>
</comment>
<evidence type="ECO:0000313" key="10">
    <source>
        <dbReference type="EMBL" id="MFD2662334.1"/>
    </source>
</evidence>
<accession>A0ABW5R0P9</accession>
<dbReference type="PANTHER" id="PTHR31490">
    <property type="entry name" value="GLYCOSYL HYDROLASE"/>
    <property type="match status" value="1"/>
</dbReference>
<proteinExistence type="inferred from homology"/>
<comment type="catalytic activity">
    <reaction evidence="1 8">
        <text>Endohydrolysis of (1-&gt;4)-beta-D-xylosidic linkages in xylans.</text>
        <dbReference type="EC" id="3.2.1.8"/>
    </reaction>
</comment>
<evidence type="ECO:0000256" key="7">
    <source>
        <dbReference type="ARBA" id="ARBA00023326"/>
    </source>
</evidence>
<evidence type="ECO:0000256" key="5">
    <source>
        <dbReference type="ARBA" id="ARBA00023277"/>
    </source>
</evidence>
<evidence type="ECO:0000259" key="9">
    <source>
        <dbReference type="PROSITE" id="PS51760"/>
    </source>
</evidence>
<dbReference type="Gene3D" id="3.20.20.80">
    <property type="entry name" value="Glycosidases"/>
    <property type="match status" value="1"/>
</dbReference>
<dbReference type="RefSeq" id="WP_379276458.1">
    <property type="nucleotide sequence ID" value="NZ_JBHUGT010000033.1"/>
</dbReference>
<keyword evidence="4 8" id="KW-0378">Hydrolase</keyword>
<reference evidence="11" key="1">
    <citation type="journal article" date="2019" name="Int. J. Syst. Evol. Microbiol.">
        <title>The Global Catalogue of Microorganisms (GCM) 10K type strain sequencing project: providing services to taxonomists for standard genome sequencing and annotation.</title>
        <authorList>
            <consortium name="The Broad Institute Genomics Platform"/>
            <consortium name="The Broad Institute Genome Sequencing Center for Infectious Disease"/>
            <person name="Wu L."/>
            <person name="Ma J."/>
        </authorList>
    </citation>
    <scope>NUCLEOTIDE SEQUENCE [LARGE SCALE GENOMIC DNA]</scope>
    <source>
        <strain evidence="11">TISTR 1827</strain>
    </source>
</reference>
<comment type="similarity">
    <text evidence="8">Belongs to the glycosyl hydrolase 10 (cellulase F) family.</text>
</comment>
<comment type="pathway">
    <text evidence="2">Glycan degradation; xylan degradation.</text>
</comment>
<organism evidence="10 11">
    <name type="scientific">Paenibacillus thailandensis</name>
    <dbReference type="NCBI Taxonomy" id="393250"/>
    <lineage>
        <taxon>Bacteria</taxon>
        <taxon>Bacillati</taxon>
        <taxon>Bacillota</taxon>
        <taxon>Bacilli</taxon>
        <taxon>Bacillales</taxon>
        <taxon>Paenibacillaceae</taxon>
        <taxon>Paenibacillus</taxon>
    </lineage>
</organism>
<name>A0ABW5R0P9_9BACL</name>
<keyword evidence="6 8" id="KW-0326">Glycosidase</keyword>
<dbReference type="EMBL" id="JBHUMY010000026">
    <property type="protein sequence ID" value="MFD2662334.1"/>
    <property type="molecule type" value="Genomic_DNA"/>
</dbReference>
<dbReference type="SUPFAM" id="SSF51445">
    <property type="entry name" value="(Trans)glycosidases"/>
    <property type="match status" value="1"/>
</dbReference>